<evidence type="ECO:0000313" key="4">
    <source>
        <dbReference type="EMBL" id="MFD1562903.1"/>
    </source>
</evidence>
<name>A0ABD6BFI4_9EURY</name>
<keyword evidence="5" id="KW-1185">Reference proteome</keyword>
<dbReference type="NCBIfam" id="TIGR04126">
    <property type="entry name" value="PGF_CTERM"/>
    <property type="match status" value="1"/>
</dbReference>
<dbReference type="InterPro" id="IPR026371">
    <property type="entry name" value="PGF_CTERM"/>
</dbReference>
<keyword evidence="1" id="KW-0732">Signal</keyword>
<dbReference type="GO" id="GO:0030115">
    <property type="term" value="C:S-layer"/>
    <property type="evidence" value="ECO:0007669"/>
    <property type="project" value="UniProtKB-SubCell"/>
</dbReference>
<evidence type="ECO:0000256" key="3">
    <source>
        <dbReference type="SAM" id="Phobius"/>
    </source>
</evidence>
<protein>
    <submittedName>
        <fullName evidence="4">PGF-CTERM sorting domain-containing protein</fullName>
    </submittedName>
</protein>
<evidence type="ECO:0000313" key="5">
    <source>
        <dbReference type="Proteomes" id="UP001597076"/>
    </source>
</evidence>
<gene>
    <name evidence="4" type="ORF">ACFR99_05005</name>
</gene>
<reference evidence="4 5" key="1">
    <citation type="journal article" date="2019" name="Int. J. Syst. Evol. Microbiol.">
        <title>The Global Catalogue of Microorganisms (GCM) 10K type strain sequencing project: providing services to taxonomists for standard genome sequencing and annotation.</title>
        <authorList>
            <consortium name="The Broad Institute Genomics Platform"/>
            <consortium name="The Broad Institute Genome Sequencing Center for Infectious Disease"/>
            <person name="Wu L."/>
            <person name="Ma J."/>
        </authorList>
    </citation>
    <scope>NUCLEOTIDE SEQUENCE [LARGE SCALE GENOMIC DNA]</scope>
    <source>
        <strain evidence="4 5">CGMCC 1.12230</strain>
    </source>
</reference>
<comment type="caution">
    <text evidence="4">The sequence shown here is derived from an EMBL/GenBank/DDBJ whole genome shotgun (WGS) entry which is preliminary data.</text>
</comment>
<organism evidence="4 5">
    <name type="scientific">Haloarchaeobius amylolyticus</name>
    <dbReference type="NCBI Taxonomy" id="1198296"/>
    <lineage>
        <taxon>Archaea</taxon>
        <taxon>Methanobacteriati</taxon>
        <taxon>Methanobacteriota</taxon>
        <taxon>Stenosarchaea group</taxon>
        <taxon>Halobacteria</taxon>
        <taxon>Halobacteriales</taxon>
        <taxon>Halorubellaceae</taxon>
        <taxon>Haloarchaeobius</taxon>
    </lineage>
</organism>
<feature type="region of interest" description="Disordered" evidence="2">
    <location>
        <begin position="34"/>
        <end position="61"/>
    </location>
</feature>
<evidence type="ECO:0000256" key="1">
    <source>
        <dbReference type="ARBA" id="ARBA00022729"/>
    </source>
</evidence>
<keyword evidence="3" id="KW-0472">Membrane</keyword>
<dbReference type="EMBL" id="JBHUDI010000003">
    <property type="protein sequence ID" value="MFD1562903.1"/>
    <property type="molecule type" value="Genomic_DNA"/>
</dbReference>
<keyword evidence="3" id="KW-1133">Transmembrane helix</keyword>
<dbReference type="GO" id="GO:0005886">
    <property type="term" value="C:plasma membrane"/>
    <property type="evidence" value="ECO:0007669"/>
    <property type="project" value="UniProtKB-SubCell"/>
</dbReference>
<feature type="transmembrane region" description="Helical" evidence="3">
    <location>
        <begin position="285"/>
        <end position="304"/>
    </location>
</feature>
<sequence length="308" mass="32519">MAGVDGPRGISASRRLLALGVGLAVIVGLAATGAVGAPPDGNETVSEEAYRQPAPEPGDPYFEAAADDGSWVSYENPRDEYRSPYLGDGSGKICVTLLNENGDPVIGESVPNTTVTIPTGGATTWHSEADPMTVEFPMNEHHEFPLDGDQFGTSPDVAQGDGYMDSHCIELHGNPEDATLTYGEAQLSGEYADRIDVVGYIQQVPEGDGWDTDIDPIDAAEPYDEAGGGWTYNAAENATHAQAVVVLQLDAPADERFDPTESNSTESTESQTTDDDDEPSSTDDMMPGFGVLTAIVALSVAVLARYRS</sequence>
<keyword evidence="3" id="KW-0812">Transmembrane</keyword>
<feature type="region of interest" description="Disordered" evidence="2">
    <location>
        <begin position="255"/>
        <end position="286"/>
    </location>
</feature>
<accession>A0ABD6BFI4</accession>
<feature type="compositionally biased region" description="Low complexity" evidence="2">
    <location>
        <begin position="260"/>
        <end position="271"/>
    </location>
</feature>
<dbReference type="AlphaFoldDB" id="A0ABD6BFI4"/>
<evidence type="ECO:0000256" key="2">
    <source>
        <dbReference type="SAM" id="MobiDB-lite"/>
    </source>
</evidence>
<dbReference type="RefSeq" id="WP_390284950.1">
    <property type="nucleotide sequence ID" value="NZ_JBHUDI010000003.1"/>
</dbReference>
<feature type="compositionally biased region" description="Acidic residues" evidence="2">
    <location>
        <begin position="272"/>
        <end position="281"/>
    </location>
</feature>
<proteinExistence type="predicted"/>
<dbReference type="Proteomes" id="UP001597076">
    <property type="component" value="Unassembled WGS sequence"/>
</dbReference>